<evidence type="ECO:0000313" key="1">
    <source>
        <dbReference type="EMBL" id="EKC29925.1"/>
    </source>
</evidence>
<proteinExistence type="predicted"/>
<dbReference type="Gene3D" id="2.120.10.30">
    <property type="entry name" value="TolB, C-terminal domain"/>
    <property type="match status" value="1"/>
</dbReference>
<dbReference type="InterPro" id="IPR050952">
    <property type="entry name" value="TRIM-NHL_E3_ligases"/>
</dbReference>
<dbReference type="AlphaFoldDB" id="K1QM62"/>
<organism evidence="1">
    <name type="scientific">Magallana gigas</name>
    <name type="common">Pacific oyster</name>
    <name type="synonym">Crassostrea gigas</name>
    <dbReference type="NCBI Taxonomy" id="29159"/>
    <lineage>
        <taxon>Eukaryota</taxon>
        <taxon>Metazoa</taxon>
        <taxon>Spiralia</taxon>
        <taxon>Lophotrochozoa</taxon>
        <taxon>Mollusca</taxon>
        <taxon>Bivalvia</taxon>
        <taxon>Autobranchia</taxon>
        <taxon>Pteriomorphia</taxon>
        <taxon>Ostreida</taxon>
        <taxon>Ostreoidea</taxon>
        <taxon>Ostreidae</taxon>
        <taxon>Magallana</taxon>
    </lineage>
</organism>
<dbReference type="SUPFAM" id="SSF101898">
    <property type="entry name" value="NHL repeat"/>
    <property type="match status" value="1"/>
</dbReference>
<dbReference type="PANTHER" id="PTHR24104:SF25">
    <property type="entry name" value="PROTEIN LIN-41"/>
    <property type="match status" value="1"/>
</dbReference>
<gene>
    <name evidence="1" type="ORF">CGI_10009144</name>
</gene>
<accession>K1QM62</accession>
<dbReference type="GO" id="GO:0043161">
    <property type="term" value="P:proteasome-mediated ubiquitin-dependent protein catabolic process"/>
    <property type="evidence" value="ECO:0007669"/>
    <property type="project" value="TreeGrafter"/>
</dbReference>
<dbReference type="PANTHER" id="PTHR24104">
    <property type="entry name" value="E3 UBIQUITIN-PROTEIN LIGASE NHLRC1-RELATED"/>
    <property type="match status" value="1"/>
</dbReference>
<dbReference type="GO" id="GO:0061630">
    <property type="term" value="F:ubiquitin protein ligase activity"/>
    <property type="evidence" value="ECO:0007669"/>
    <property type="project" value="TreeGrafter"/>
</dbReference>
<dbReference type="HOGENOM" id="CLU_007742_4_1_1"/>
<dbReference type="GO" id="GO:0008270">
    <property type="term" value="F:zinc ion binding"/>
    <property type="evidence" value="ECO:0007669"/>
    <property type="project" value="UniProtKB-KW"/>
</dbReference>
<sequence>MCIHSSKINMDLIVCVHNKTNNSVQLARYGSTGETIRDIAVDGLGQELYKYPIYVTENRNGDVVVSDKEKKALVVVDSFGGYRFDYSGYHSQLSPGGICTDVYRHILVADCHFNNSSIHILDQDGQFLLVLLSTQECKNIQFLALCVDDKNNLYVGDEGKKIKVYKYLKE</sequence>
<protein>
    <submittedName>
        <fullName evidence="1">Uncharacterized protein</fullName>
    </submittedName>
</protein>
<dbReference type="EMBL" id="JH816923">
    <property type="protein sequence ID" value="EKC29925.1"/>
    <property type="molecule type" value="Genomic_DNA"/>
</dbReference>
<dbReference type="GO" id="GO:0000209">
    <property type="term" value="P:protein polyubiquitination"/>
    <property type="evidence" value="ECO:0007669"/>
    <property type="project" value="TreeGrafter"/>
</dbReference>
<reference evidence="1" key="1">
    <citation type="journal article" date="2012" name="Nature">
        <title>The oyster genome reveals stress adaptation and complexity of shell formation.</title>
        <authorList>
            <person name="Zhang G."/>
            <person name="Fang X."/>
            <person name="Guo X."/>
            <person name="Li L."/>
            <person name="Luo R."/>
            <person name="Xu F."/>
            <person name="Yang P."/>
            <person name="Zhang L."/>
            <person name="Wang X."/>
            <person name="Qi H."/>
            <person name="Xiong Z."/>
            <person name="Que H."/>
            <person name="Xie Y."/>
            <person name="Holland P.W."/>
            <person name="Paps J."/>
            <person name="Zhu Y."/>
            <person name="Wu F."/>
            <person name="Chen Y."/>
            <person name="Wang J."/>
            <person name="Peng C."/>
            <person name="Meng J."/>
            <person name="Yang L."/>
            <person name="Liu J."/>
            <person name="Wen B."/>
            <person name="Zhang N."/>
            <person name="Huang Z."/>
            <person name="Zhu Q."/>
            <person name="Feng Y."/>
            <person name="Mount A."/>
            <person name="Hedgecock D."/>
            <person name="Xu Z."/>
            <person name="Liu Y."/>
            <person name="Domazet-Loso T."/>
            <person name="Du Y."/>
            <person name="Sun X."/>
            <person name="Zhang S."/>
            <person name="Liu B."/>
            <person name="Cheng P."/>
            <person name="Jiang X."/>
            <person name="Li J."/>
            <person name="Fan D."/>
            <person name="Wang W."/>
            <person name="Fu W."/>
            <person name="Wang T."/>
            <person name="Wang B."/>
            <person name="Zhang J."/>
            <person name="Peng Z."/>
            <person name="Li Y."/>
            <person name="Li N."/>
            <person name="Wang J."/>
            <person name="Chen M."/>
            <person name="He Y."/>
            <person name="Tan F."/>
            <person name="Song X."/>
            <person name="Zheng Q."/>
            <person name="Huang R."/>
            <person name="Yang H."/>
            <person name="Du X."/>
            <person name="Chen L."/>
            <person name="Yang M."/>
            <person name="Gaffney P.M."/>
            <person name="Wang S."/>
            <person name="Luo L."/>
            <person name="She Z."/>
            <person name="Ming Y."/>
            <person name="Huang W."/>
            <person name="Zhang S."/>
            <person name="Huang B."/>
            <person name="Zhang Y."/>
            <person name="Qu T."/>
            <person name="Ni P."/>
            <person name="Miao G."/>
            <person name="Wang J."/>
            <person name="Wang Q."/>
            <person name="Steinberg C.E."/>
            <person name="Wang H."/>
            <person name="Li N."/>
            <person name="Qian L."/>
            <person name="Zhang G."/>
            <person name="Li Y."/>
            <person name="Yang H."/>
            <person name="Liu X."/>
            <person name="Wang J."/>
            <person name="Yin Y."/>
            <person name="Wang J."/>
        </authorList>
    </citation>
    <scope>NUCLEOTIDE SEQUENCE [LARGE SCALE GENOMIC DNA]</scope>
    <source>
        <strain evidence="1">05x7-T-G4-1.051#20</strain>
    </source>
</reference>
<dbReference type="InParanoid" id="K1QM62"/>
<name>K1QM62_MAGGI</name>
<dbReference type="InterPro" id="IPR011042">
    <property type="entry name" value="6-blade_b-propeller_TolB-like"/>
</dbReference>